<evidence type="ECO:0000256" key="1">
    <source>
        <dbReference type="ARBA" id="ARBA00004141"/>
    </source>
</evidence>
<evidence type="ECO:0000256" key="10">
    <source>
        <dbReference type="ARBA" id="ARBA00023303"/>
    </source>
</evidence>
<keyword evidence="8" id="KW-0472">Membrane</keyword>
<accession>A0A6S7H5U4</accession>
<keyword evidence="10 11" id="KW-0407">Ion channel</keyword>
<evidence type="ECO:0000313" key="13">
    <source>
        <dbReference type="Proteomes" id="UP001152795"/>
    </source>
</evidence>
<comment type="subcellular location">
    <subcellularLocation>
        <location evidence="1">Membrane</location>
        <topology evidence="1">Multi-pass membrane protein</topology>
    </subcellularLocation>
</comment>
<organism evidence="12 13">
    <name type="scientific">Paramuricea clavata</name>
    <name type="common">Red gorgonian</name>
    <name type="synonym">Violescent sea-whip</name>
    <dbReference type="NCBI Taxonomy" id="317549"/>
    <lineage>
        <taxon>Eukaryota</taxon>
        <taxon>Metazoa</taxon>
        <taxon>Cnidaria</taxon>
        <taxon>Anthozoa</taxon>
        <taxon>Octocorallia</taxon>
        <taxon>Malacalcyonacea</taxon>
        <taxon>Plexauridae</taxon>
        <taxon>Paramuricea</taxon>
    </lineage>
</organism>
<keyword evidence="4 11" id="KW-0812">Transmembrane</keyword>
<dbReference type="EMBL" id="CACRXK020001959">
    <property type="protein sequence ID" value="CAB3991997.1"/>
    <property type="molecule type" value="Genomic_DNA"/>
</dbReference>
<dbReference type="GO" id="GO:0016020">
    <property type="term" value="C:membrane"/>
    <property type="evidence" value="ECO:0007669"/>
    <property type="project" value="UniProtKB-SubCell"/>
</dbReference>
<keyword evidence="6" id="KW-0915">Sodium</keyword>
<keyword evidence="9 11" id="KW-0739">Sodium transport</keyword>
<evidence type="ECO:0000256" key="8">
    <source>
        <dbReference type="ARBA" id="ARBA00023136"/>
    </source>
</evidence>
<evidence type="ECO:0000256" key="5">
    <source>
        <dbReference type="ARBA" id="ARBA00022989"/>
    </source>
</evidence>
<gene>
    <name evidence="12" type="ORF">PACLA_8A014936</name>
</gene>
<dbReference type="Pfam" id="PF00858">
    <property type="entry name" value="ASC"/>
    <property type="match status" value="1"/>
</dbReference>
<keyword evidence="13" id="KW-1185">Reference proteome</keyword>
<evidence type="ECO:0000256" key="11">
    <source>
        <dbReference type="RuleBase" id="RU000679"/>
    </source>
</evidence>
<evidence type="ECO:0000313" key="12">
    <source>
        <dbReference type="EMBL" id="CAB3991997.1"/>
    </source>
</evidence>
<proteinExistence type="inferred from homology"/>
<name>A0A6S7H5U4_PARCT</name>
<evidence type="ECO:0000256" key="3">
    <source>
        <dbReference type="ARBA" id="ARBA00022461"/>
    </source>
</evidence>
<dbReference type="AlphaFoldDB" id="A0A6S7H5U4"/>
<comment type="caution">
    <text evidence="12">The sequence shown here is derived from an EMBL/GenBank/DDBJ whole genome shotgun (WGS) entry which is preliminary data.</text>
</comment>
<dbReference type="Proteomes" id="UP001152795">
    <property type="component" value="Unassembled WGS sequence"/>
</dbReference>
<keyword evidence="2 11" id="KW-0813">Transport</keyword>
<keyword evidence="5" id="KW-1133">Transmembrane helix</keyword>
<keyword evidence="7 11" id="KW-0406">Ion transport</keyword>
<dbReference type="GO" id="GO:0005272">
    <property type="term" value="F:sodium channel activity"/>
    <property type="evidence" value="ECO:0007669"/>
    <property type="project" value="UniProtKB-KW"/>
</dbReference>
<evidence type="ECO:0000256" key="2">
    <source>
        <dbReference type="ARBA" id="ARBA00022448"/>
    </source>
</evidence>
<evidence type="ECO:0000256" key="7">
    <source>
        <dbReference type="ARBA" id="ARBA00023065"/>
    </source>
</evidence>
<protein>
    <submittedName>
        <fullName evidence="12">Amiloride-sensitive sodium channel subunit alpha-like</fullName>
    </submittedName>
</protein>
<dbReference type="Gene3D" id="1.10.287.770">
    <property type="entry name" value="YojJ-like"/>
    <property type="match status" value="1"/>
</dbReference>
<keyword evidence="3 11" id="KW-0894">Sodium channel</keyword>
<evidence type="ECO:0000256" key="4">
    <source>
        <dbReference type="ARBA" id="ARBA00022692"/>
    </source>
</evidence>
<feature type="non-terminal residue" evidence="12">
    <location>
        <position position="1"/>
    </location>
</feature>
<reference evidence="12" key="1">
    <citation type="submission" date="2020-04" db="EMBL/GenBank/DDBJ databases">
        <authorList>
            <person name="Alioto T."/>
            <person name="Alioto T."/>
            <person name="Gomez Garrido J."/>
        </authorList>
    </citation>
    <scope>NUCLEOTIDE SEQUENCE</scope>
    <source>
        <strain evidence="12">A484AB</strain>
    </source>
</reference>
<comment type="similarity">
    <text evidence="11">Belongs to the amiloride-sensitive sodium channel (TC 1.A.6) family.</text>
</comment>
<dbReference type="InterPro" id="IPR001873">
    <property type="entry name" value="ENaC"/>
</dbReference>
<evidence type="ECO:0000256" key="6">
    <source>
        <dbReference type="ARBA" id="ARBA00023053"/>
    </source>
</evidence>
<sequence length="114" mass="12336">IARLLSDIGGQLGLWVGVSVVTVVDFTESVSLLAKTLYRRIRAKFVRKTRRLSTAGAGPRLSVDASYAVDTKGSCILSPKGSALRSNLGLTTTLSRISTKVPHVDFEEPYNFPI</sequence>
<evidence type="ECO:0000256" key="9">
    <source>
        <dbReference type="ARBA" id="ARBA00023201"/>
    </source>
</evidence>